<sequence length="127" mass="13559">MKLSYPRRLTTGMSMLPVLNVILLLLAFFVMLAQVGAPDRAGVLARSSAATVADSSAMLLEMDARGAVYADGVAIEDARLADWRLRSGATRLRLRADARAPAARVLAVLADLQAGGADRVQLLVVRR</sequence>
<keyword evidence="7" id="KW-0813">Transport</keyword>
<keyword evidence="5" id="KW-1133">Transmembrane helix</keyword>
<gene>
    <name evidence="8" type="ORF">SAMN04488120_11518</name>
</gene>
<evidence type="ECO:0000256" key="7">
    <source>
        <dbReference type="RuleBase" id="RU003879"/>
    </source>
</evidence>
<dbReference type="AlphaFoldDB" id="A0A1I2K9C6"/>
<keyword evidence="3" id="KW-1003">Cell membrane</keyword>
<dbReference type="RefSeq" id="WP_091535443.1">
    <property type="nucleotide sequence ID" value="NZ_FOOC01000015.1"/>
</dbReference>
<evidence type="ECO:0000256" key="2">
    <source>
        <dbReference type="ARBA" id="ARBA00005811"/>
    </source>
</evidence>
<evidence type="ECO:0000313" key="8">
    <source>
        <dbReference type="EMBL" id="SFF63685.1"/>
    </source>
</evidence>
<reference evidence="8 9" key="1">
    <citation type="submission" date="2016-10" db="EMBL/GenBank/DDBJ databases">
        <authorList>
            <person name="de Groot N.N."/>
        </authorList>
    </citation>
    <scope>NUCLEOTIDE SEQUENCE [LARGE SCALE GENOMIC DNA]</scope>
    <source>
        <strain evidence="8 9">DSM 23609</strain>
    </source>
</reference>
<comment type="subcellular location">
    <subcellularLocation>
        <location evidence="1">Cell membrane</location>
        <topology evidence="1">Single-pass membrane protein</topology>
    </subcellularLocation>
    <subcellularLocation>
        <location evidence="7">Cell membrane</location>
        <topology evidence="7">Single-pass type II membrane protein</topology>
    </subcellularLocation>
</comment>
<keyword evidence="9" id="KW-1185">Reference proteome</keyword>
<dbReference type="InterPro" id="IPR003400">
    <property type="entry name" value="ExbD"/>
</dbReference>
<keyword evidence="4 7" id="KW-0812">Transmembrane</keyword>
<name>A0A1I2K9C6_9GAMM</name>
<evidence type="ECO:0000256" key="3">
    <source>
        <dbReference type="ARBA" id="ARBA00022475"/>
    </source>
</evidence>
<evidence type="ECO:0000256" key="6">
    <source>
        <dbReference type="ARBA" id="ARBA00023136"/>
    </source>
</evidence>
<evidence type="ECO:0000256" key="5">
    <source>
        <dbReference type="ARBA" id="ARBA00022989"/>
    </source>
</evidence>
<accession>A0A1I2K9C6</accession>
<keyword evidence="6" id="KW-0472">Membrane</keyword>
<keyword evidence="7" id="KW-0653">Protein transport</keyword>
<protein>
    <submittedName>
        <fullName evidence="8">Outer membrane transport energization protein ExbD</fullName>
    </submittedName>
</protein>
<evidence type="ECO:0000256" key="4">
    <source>
        <dbReference type="ARBA" id="ARBA00022692"/>
    </source>
</evidence>
<dbReference type="STRING" id="1076937.SAMN04488120_11518"/>
<dbReference type="GO" id="GO:0015031">
    <property type="term" value="P:protein transport"/>
    <property type="evidence" value="ECO:0007669"/>
    <property type="project" value="UniProtKB-KW"/>
</dbReference>
<dbReference type="EMBL" id="FOOC01000015">
    <property type="protein sequence ID" value="SFF63685.1"/>
    <property type="molecule type" value="Genomic_DNA"/>
</dbReference>
<evidence type="ECO:0000313" key="9">
    <source>
        <dbReference type="Proteomes" id="UP000199771"/>
    </source>
</evidence>
<dbReference type="Proteomes" id="UP000199771">
    <property type="component" value="Unassembled WGS sequence"/>
</dbReference>
<dbReference type="GO" id="GO:0005886">
    <property type="term" value="C:plasma membrane"/>
    <property type="evidence" value="ECO:0007669"/>
    <property type="project" value="UniProtKB-SubCell"/>
</dbReference>
<evidence type="ECO:0000256" key="1">
    <source>
        <dbReference type="ARBA" id="ARBA00004162"/>
    </source>
</evidence>
<dbReference type="Pfam" id="PF02472">
    <property type="entry name" value="ExbD"/>
    <property type="match status" value="1"/>
</dbReference>
<dbReference type="GO" id="GO:0022857">
    <property type="term" value="F:transmembrane transporter activity"/>
    <property type="evidence" value="ECO:0007669"/>
    <property type="project" value="InterPro"/>
</dbReference>
<proteinExistence type="inferred from homology"/>
<comment type="similarity">
    <text evidence="2 7">Belongs to the ExbD/TolR family.</text>
</comment>
<organism evidence="8 9">
    <name type="scientific">Fontimonas thermophila</name>
    <dbReference type="NCBI Taxonomy" id="1076937"/>
    <lineage>
        <taxon>Bacteria</taxon>
        <taxon>Pseudomonadati</taxon>
        <taxon>Pseudomonadota</taxon>
        <taxon>Gammaproteobacteria</taxon>
        <taxon>Nevskiales</taxon>
        <taxon>Nevskiaceae</taxon>
        <taxon>Fontimonas</taxon>
    </lineage>
</organism>